<organism evidence="3 4">
    <name type="scientific">Penaeus vannamei</name>
    <name type="common">Whiteleg shrimp</name>
    <name type="synonym">Litopenaeus vannamei</name>
    <dbReference type="NCBI Taxonomy" id="6689"/>
    <lineage>
        <taxon>Eukaryota</taxon>
        <taxon>Metazoa</taxon>
        <taxon>Ecdysozoa</taxon>
        <taxon>Arthropoda</taxon>
        <taxon>Crustacea</taxon>
        <taxon>Multicrustacea</taxon>
        <taxon>Malacostraca</taxon>
        <taxon>Eumalacostraca</taxon>
        <taxon>Eucarida</taxon>
        <taxon>Decapoda</taxon>
        <taxon>Dendrobranchiata</taxon>
        <taxon>Penaeoidea</taxon>
        <taxon>Penaeidae</taxon>
        <taxon>Penaeus</taxon>
    </lineage>
</organism>
<keyword evidence="4" id="KW-1185">Reference proteome</keyword>
<gene>
    <name evidence="3" type="ORF">C7M84_019089</name>
</gene>
<reference evidence="3 4" key="2">
    <citation type="submission" date="2019-01" db="EMBL/GenBank/DDBJ databases">
        <title>The decoding of complex shrimp genome reveals the adaptation for benthos swimmer, frequently molting mechanism and breeding impact on genome.</title>
        <authorList>
            <person name="Sun Y."/>
            <person name="Gao Y."/>
            <person name="Yu Y."/>
        </authorList>
    </citation>
    <scope>NUCLEOTIDE SEQUENCE [LARGE SCALE GENOMIC DNA]</scope>
    <source>
        <tissue evidence="3">Muscle</tissue>
    </source>
</reference>
<keyword evidence="2" id="KW-0472">Membrane</keyword>
<feature type="compositionally biased region" description="Polar residues" evidence="1">
    <location>
        <begin position="382"/>
        <end position="397"/>
    </location>
</feature>
<dbReference type="AlphaFoldDB" id="A0A423SFT6"/>
<dbReference type="EMBL" id="QCYY01003503">
    <property type="protein sequence ID" value="ROT63041.1"/>
    <property type="molecule type" value="Genomic_DNA"/>
</dbReference>
<evidence type="ECO:0000313" key="3">
    <source>
        <dbReference type="EMBL" id="ROT63041.1"/>
    </source>
</evidence>
<evidence type="ECO:0000256" key="2">
    <source>
        <dbReference type="SAM" id="Phobius"/>
    </source>
</evidence>
<evidence type="ECO:0000313" key="4">
    <source>
        <dbReference type="Proteomes" id="UP000283509"/>
    </source>
</evidence>
<keyword evidence="2" id="KW-0812">Transmembrane</keyword>
<feature type="transmembrane region" description="Helical" evidence="2">
    <location>
        <begin position="234"/>
        <end position="259"/>
    </location>
</feature>
<protein>
    <submittedName>
        <fullName evidence="3">Uncharacterized protein</fullName>
    </submittedName>
</protein>
<sequence length="397" mass="43181">MGSFSIRWRRGHRAGFVLQLYGVNTSGRLWEEPGRSAEIRRRMMSNVGRNRPPGGGVLCRQDTSPSLFCLPPAGPEEIASRPALAYFARLRVSPPPFRLLCAPPSPRSPLLRRVVFIVSLLLFLLLSDSVLRFASRLSSVSLSSSSITACSPCLSTSSCYSSLSPFLILRSAFSFSSVSSFRLSLLTAYASPTYSSIIISTPSSSSIFFSLLVSSSFLPLLLSLTLLSPLSFSLSLFLLFPSSLSFLLPLLPFLLFLLLPSPSSFPPSSPLFSLSPPPLPFPLLPACLPSSPPSFKQPFSFLSGPLLWRCTSLKPYDMPLCARLQPQQVLARGVAGRRGPSIKVGSWSEEWDRAARPLASMAGRTRPSSPRDEEGVIALGNSAKQAAPQNPRRSVKR</sequence>
<feature type="transmembrane region" description="Helical" evidence="2">
    <location>
        <begin position="114"/>
        <end position="134"/>
    </location>
</feature>
<proteinExistence type="predicted"/>
<evidence type="ECO:0000256" key="1">
    <source>
        <dbReference type="SAM" id="MobiDB-lite"/>
    </source>
</evidence>
<comment type="caution">
    <text evidence="3">The sequence shown here is derived from an EMBL/GenBank/DDBJ whole genome shotgun (WGS) entry which is preliminary data.</text>
</comment>
<accession>A0A423SFT6</accession>
<keyword evidence="2" id="KW-1133">Transmembrane helix</keyword>
<feature type="region of interest" description="Disordered" evidence="1">
    <location>
        <begin position="358"/>
        <end position="397"/>
    </location>
</feature>
<dbReference type="Proteomes" id="UP000283509">
    <property type="component" value="Unassembled WGS sequence"/>
</dbReference>
<name>A0A423SFT6_PENVA</name>
<reference evidence="3 4" key="1">
    <citation type="submission" date="2018-04" db="EMBL/GenBank/DDBJ databases">
        <authorList>
            <person name="Zhang X."/>
            <person name="Yuan J."/>
            <person name="Li F."/>
            <person name="Xiang J."/>
        </authorList>
    </citation>
    <scope>NUCLEOTIDE SEQUENCE [LARGE SCALE GENOMIC DNA]</scope>
    <source>
        <tissue evidence="3">Muscle</tissue>
    </source>
</reference>
<feature type="transmembrane region" description="Helical" evidence="2">
    <location>
        <begin position="207"/>
        <end position="227"/>
    </location>
</feature>